<feature type="binding site" evidence="9">
    <location>
        <begin position="122"/>
        <end position="125"/>
    </location>
    <ligand>
        <name>S-adenosyl-L-methionine</name>
        <dbReference type="ChEBI" id="CHEBI:59789"/>
    </ligand>
</feature>
<evidence type="ECO:0000256" key="9">
    <source>
        <dbReference type="PIRSR" id="PIRSR017269-1"/>
    </source>
</evidence>
<evidence type="ECO:0000256" key="7">
    <source>
        <dbReference type="ARBA" id="ARBA00048481"/>
    </source>
</evidence>
<dbReference type="EMBL" id="GIIL01001736">
    <property type="protein sequence ID" value="NOV45462.1"/>
    <property type="molecule type" value="Transcribed_RNA"/>
</dbReference>
<comment type="catalytic activity">
    <reaction evidence="7">
        <text>an adenosine in mRNA + S-adenosyl-L-methionine = an N(1)-methyladenosine in mRNA + S-adenosyl-L-homocysteine + H(+)</text>
        <dbReference type="Rhea" id="RHEA:55392"/>
        <dbReference type="Rhea" id="RHEA-COMP:12414"/>
        <dbReference type="Rhea" id="RHEA-COMP:12415"/>
        <dbReference type="ChEBI" id="CHEBI:15378"/>
        <dbReference type="ChEBI" id="CHEBI:57856"/>
        <dbReference type="ChEBI" id="CHEBI:59789"/>
        <dbReference type="ChEBI" id="CHEBI:74411"/>
        <dbReference type="ChEBI" id="CHEBI:74491"/>
    </reaction>
</comment>
<dbReference type="PROSITE" id="PS51620">
    <property type="entry name" value="SAM_TRM61"/>
    <property type="match status" value="1"/>
</dbReference>
<evidence type="ECO:0000256" key="3">
    <source>
        <dbReference type="ARBA" id="ARBA00022679"/>
    </source>
</evidence>
<name>A0A6M2DGV5_XENCH</name>
<dbReference type="GO" id="GO:0160107">
    <property type="term" value="F:tRNA (adenine(58)-N1)-methyltransferase activity"/>
    <property type="evidence" value="ECO:0007669"/>
    <property type="project" value="UniProtKB-EC"/>
</dbReference>
<dbReference type="FunFam" id="3.10.330.20:FF:000002">
    <property type="entry name" value="tRNA (adenine(58)-N(1))-methyltransferase catalytic subunit TRMT61A"/>
    <property type="match status" value="1"/>
</dbReference>
<evidence type="ECO:0000256" key="6">
    <source>
        <dbReference type="ARBA" id="ARBA00023242"/>
    </source>
</evidence>
<dbReference type="FunFam" id="3.40.50.150:FF:000247">
    <property type="entry name" value="tRNA (adenine(58)-N(1))-methyltransferase catalytic subunit TRM61"/>
    <property type="match status" value="1"/>
</dbReference>
<dbReference type="Gene3D" id="3.10.330.20">
    <property type="match status" value="1"/>
</dbReference>
<comment type="catalytic activity">
    <reaction evidence="8">
        <text>adenosine(58) in tRNA + S-adenosyl-L-methionine = N(1)-methyladenosine(58) in tRNA + S-adenosyl-L-homocysteine + H(+)</text>
        <dbReference type="Rhea" id="RHEA:43152"/>
        <dbReference type="Rhea" id="RHEA-COMP:10365"/>
        <dbReference type="Rhea" id="RHEA-COMP:10366"/>
        <dbReference type="ChEBI" id="CHEBI:15378"/>
        <dbReference type="ChEBI" id="CHEBI:57856"/>
        <dbReference type="ChEBI" id="CHEBI:59789"/>
        <dbReference type="ChEBI" id="CHEBI:74411"/>
        <dbReference type="ChEBI" id="CHEBI:74491"/>
        <dbReference type="EC" id="2.1.1.220"/>
    </reaction>
</comment>
<proteinExistence type="inferred from homology"/>
<dbReference type="GO" id="GO:0030488">
    <property type="term" value="P:tRNA methylation"/>
    <property type="evidence" value="ECO:0007669"/>
    <property type="project" value="InterPro"/>
</dbReference>
<dbReference type="PANTHER" id="PTHR12133">
    <property type="entry name" value="TRNA (ADENINE(58)-N(1))-METHYLTRANSFERASE"/>
    <property type="match status" value="1"/>
</dbReference>
<feature type="domain" description="tRNA (adenine(58)-N(1))-methyltransferase catalytic subunit TRM61 C-terminal" evidence="10">
    <location>
        <begin position="72"/>
        <end position="307"/>
    </location>
</feature>
<keyword evidence="6 8" id="KW-0539">Nucleus</keyword>
<evidence type="ECO:0000256" key="1">
    <source>
        <dbReference type="ARBA" id="ARBA00004123"/>
    </source>
</evidence>
<evidence type="ECO:0000259" key="10">
    <source>
        <dbReference type="Pfam" id="PF08704"/>
    </source>
</evidence>
<dbReference type="Pfam" id="PF08704">
    <property type="entry name" value="GCD14"/>
    <property type="match status" value="1"/>
</dbReference>
<keyword evidence="5 8" id="KW-0819">tRNA processing</keyword>
<keyword evidence="3 8" id="KW-0808">Transferase</keyword>
<dbReference type="InterPro" id="IPR049470">
    <property type="entry name" value="TRM61_C"/>
</dbReference>
<evidence type="ECO:0000256" key="2">
    <source>
        <dbReference type="ARBA" id="ARBA00022603"/>
    </source>
</evidence>
<comment type="function">
    <text evidence="8">Catalytic subunit of tRNA (adenine-N(1)-)-methyltransferase, which catalyzes the formation of N(1)-methyladenine at position 58 (m1A58) in initiator methionyl-tRNA.</text>
</comment>
<dbReference type="AlphaFoldDB" id="A0A6M2DGV5"/>
<dbReference type="Gene3D" id="3.40.50.150">
    <property type="entry name" value="Vaccinia Virus protein VP39"/>
    <property type="match status" value="1"/>
</dbReference>
<dbReference type="GO" id="GO:0005634">
    <property type="term" value="C:nucleus"/>
    <property type="evidence" value="ECO:0007669"/>
    <property type="project" value="UniProtKB-SubCell"/>
</dbReference>
<organism evidence="11">
    <name type="scientific">Xenopsylla cheopis</name>
    <name type="common">Oriental rat flea</name>
    <name type="synonym">Pulex cheopis</name>
    <dbReference type="NCBI Taxonomy" id="163159"/>
    <lineage>
        <taxon>Eukaryota</taxon>
        <taxon>Metazoa</taxon>
        <taxon>Ecdysozoa</taxon>
        <taxon>Arthropoda</taxon>
        <taxon>Hexapoda</taxon>
        <taxon>Insecta</taxon>
        <taxon>Pterygota</taxon>
        <taxon>Neoptera</taxon>
        <taxon>Endopterygota</taxon>
        <taxon>Siphonaptera</taxon>
        <taxon>Pulicidae</taxon>
        <taxon>Xenopsyllinae</taxon>
        <taxon>Xenopsylla</taxon>
    </lineage>
</organism>
<evidence type="ECO:0000256" key="5">
    <source>
        <dbReference type="ARBA" id="ARBA00022694"/>
    </source>
</evidence>
<dbReference type="EC" id="2.1.1.220" evidence="8"/>
<accession>A0A6M2DGV5</accession>
<evidence type="ECO:0000256" key="8">
    <source>
        <dbReference type="PIRNR" id="PIRNR017269"/>
    </source>
</evidence>
<dbReference type="InterPro" id="IPR014816">
    <property type="entry name" value="tRNA_MeTrfase_Gcd14"/>
</dbReference>
<comment type="similarity">
    <text evidence="8">Belongs to the class I-like SAM-binding methyltransferase superfamily. TRM61 family.</text>
</comment>
<protein>
    <recommendedName>
        <fullName evidence="8">tRNA (adenine(58)-N(1))-methyltransferase catalytic subunit TRMT61A</fullName>
        <ecNumber evidence="8">2.1.1.220</ecNumber>
    </recommendedName>
</protein>
<dbReference type="SUPFAM" id="SSF53335">
    <property type="entry name" value="S-adenosyl-L-methionine-dependent methyltransferases"/>
    <property type="match status" value="1"/>
</dbReference>
<feature type="binding site" evidence="9">
    <location>
        <position position="143"/>
    </location>
    <ligand>
        <name>S-adenosyl-L-methionine</name>
        <dbReference type="ChEBI" id="CHEBI:59789"/>
    </ligand>
</feature>
<comment type="subcellular location">
    <subcellularLocation>
        <location evidence="1 8">Nucleus</location>
    </subcellularLocation>
</comment>
<dbReference type="PANTHER" id="PTHR12133:SF2">
    <property type="entry name" value="TRNA (ADENINE(58)-N(1))-METHYLTRANSFERASE CATALYTIC SUBUNIT TRMT61A"/>
    <property type="match status" value="1"/>
</dbReference>
<dbReference type="GO" id="GO:0031515">
    <property type="term" value="C:tRNA (m1A) methyltransferase complex"/>
    <property type="evidence" value="ECO:0007669"/>
    <property type="project" value="UniProtKB-UniRule"/>
</dbReference>
<keyword evidence="4 8" id="KW-0949">S-adenosyl-L-methionine</keyword>
<reference evidence="11" key="1">
    <citation type="submission" date="2020-03" db="EMBL/GenBank/DDBJ databases">
        <title>Transcriptomic Profiling of the Digestive Tract of the Rat Flea, Xenopsylla cheopis, Following Blood Feeding and Infection with Yersinia pestis.</title>
        <authorList>
            <person name="Bland D.M."/>
            <person name="Martens C.A."/>
            <person name="Virtaneva K."/>
            <person name="Kanakabandi K."/>
            <person name="Long D."/>
            <person name="Rosenke R."/>
            <person name="Saturday G.A."/>
            <person name="Hoyt F.H."/>
            <person name="Bruno D.P."/>
            <person name="Ribeiro J.M.C."/>
            <person name="Hinnebusch J."/>
        </authorList>
    </citation>
    <scope>NUCLEOTIDE SEQUENCE</scope>
</reference>
<dbReference type="PIRSF" id="PIRSF017269">
    <property type="entry name" value="GCD14"/>
    <property type="match status" value="1"/>
</dbReference>
<sequence length="313" mass="35396">MSFLERKKYVEEGDIVILYLNVHQLHAVEVVPHMKNKKYQLIEKVFQTCFGALKIKDLIGHEYGTKVQFSKGWGYVFQPTPELWTVTLPHRTQIIYTPDISMIVLQLELKPGSTVVESGTGSGSLSHAFIRAVLPHGHLYTFDFHEVRTQQAQTEFQDHGLADFVTVIHRDVCESGFSPELDHKADAVFLDLPLPWEAIKHATKTFKKTGGRFCSFSPCIEQVQKTCVALLNFGYTEITTMEFLQIDYNISNKSIPVMDLNILKLKKADSAETNDGKDKGKEVIKMLTATSPTVQPGHTGYLIFATYAPEWAR</sequence>
<evidence type="ECO:0000256" key="4">
    <source>
        <dbReference type="ARBA" id="ARBA00022691"/>
    </source>
</evidence>
<dbReference type="InterPro" id="IPR029063">
    <property type="entry name" value="SAM-dependent_MTases_sf"/>
</dbReference>
<keyword evidence="2 8" id="KW-0489">Methyltransferase</keyword>
<feature type="binding site" evidence="9">
    <location>
        <position position="191"/>
    </location>
    <ligand>
        <name>S-adenosyl-L-methionine</name>
        <dbReference type="ChEBI" id="CHEBI:59789"/>
    </ligand>
</feature>
<evidence type="ECO:0000313" key="11">
    <source>
        <dbReference type="EMBL" id="NOV45462.1"/>
    </source>
</evidence>